<dbReference type="Pfam" id="PF00990">
    <property type="entry name" value="GGDEF"/>
    <property type="match status" value="1"/>
</dbReference>
<dbReference type="NCBIfam" id="TIGR00254">
    <property type="entry name" value="GGDEF"/>
    <property type="match status" value="1"/>
</dbReference>
<reference evidence="3" key="1">
    <citation type="submission" date="2015-11" db="EMBL/GenBank/DDBJ databases">
        <authorList>
            <person name="Varghese N."/>
        </authorList>
    </citation>
    <scope>NUCLEOTIDE SEQUENCE [LARGE SCALE GENOMIC DNA]</scope>
    <source>
        <strain evidence="3">DSM 45899</strain>
    </source>
</reference>
<proteinExistence type="predicted"/>
<dbReference type="PANTHER" id="PTHR46663">
    <property type="entry name" value="DIGUANYLATE CYCLASE DGCT-RELATED"/>
    <property type="match status" value="1"/>
</dbReference>
<dbReference type="EMBL" id="FAOZ01000001">
    <property type="protein sequence ID" value="CUU53662.1"/>
    <property type="molecule type" value="Genomic_DNA"/>
</dbReference>
<evidence type="ECO:0000313" key="3">
    <source>
        <dbReference type="Proteomes" id="UP000198802"/>
    </source>
</evidence>
<dbReference type="SUPFAM" id="SSF55073">
    <property type="entry name" value="Nucleotide cyclase"/>
    <property type="match status" value="1"/>
</dbReference>
<sequence length="122" mass="13044">MGRRSLVRESAPAAPLTAVRRDIRLRAAVRPGDTVARLGGDEFAAIIEGATDPDALVARLMAELGRPCPVGGARRRVAASVGYAVTPQRSVSAQELLRSADQAMYQAKRHRRSRAGRGAISR</sequence>
<gene>
    <name evidence="2" type="ORF">Ga0074812_101160</name>
</gene>
<dbReference type="InterPro" id="IPR052163">
    <property type="entry name" value="DGC-Regulatory_Protein"/>
</dbReference>
<dbReference type="SMART" id="SM00267">
    <property type="entry name" value="GGDEF"/>
    <property type="match status" value="1"/>
</dbReference>
<dbReference type="InterPro" id="IPR029787">
    <property type="entry name" value="Nucleotide_cyclase"/>
</dbReference>
<organism evidence="2 3">
    <name type="scientific">Parafrankia irregularis</name>
    <dbReference type="NCBI Taxonomy" id="795642"/>
    <lineage>
        <taxon>Bacteria</taxon>
        <taxon>Bacillati</taxon>
        <taxon>Actinomycetota</taxon>
        <taxon>Actinomycetes</taxon>
        <taxon>Frankiales</taxon>
        <taxon>Frankiaceae</taxon>
        <taxon>Parafrankia</taxon>
    </lineage>
</organism>
<keyword evidence="3" id="KW-1185">Reference proteome</keyword>
<dbReference type="Proteomes" id="UP000198802">
    <property type="component" value="Unassembled WGS sequence"/>
</dbReference>
<protein>
    <submittedName>
        <fullName evidence="2">Diguanylate cyclase (GGDEF) domain-containing protein</fullName>
    </submittedName>
</protein>
<dbReference type="PROSITE" id="PS50887">
    <property type="entry name" value="GGDEF"/>
    <property type="match status" value="1"/>
</dbReference>
<dbReference type="AlphaFoldDB" id="A0A0S4QEH6"/>
<dbReference type="PANTHER" id="PTHR46663:SF2">
    <property type="entry name" value="GGDEF DOMAIN-CONTAINING PROTEIN"/>
    <property type="match status" value="1"/>
</dbReference>
<dbReference type="RefSeq" id="WP_091270511.1">
    <property type="nucleotide sequence ID" value="NZ_FAOZ01000001.1"/>
</dbReference>
<name>A0A0S4QEH6_9ACTN</name>
<dbReference type="CDD" id="cd01949">
    <property type="entry name" value="GGDEF"/>
    <property type="match status" value="1"/>
</dbReference>
<dbReference type="Gene3D" id="3.30.70.270">
    <property type="match status" value="1"/>
</dbReference>
<feature type="domain" description="GGDEF" evidence="1">
    <location>
        <begin position="1"/>
        <end position="122"/>
    </location>
</feature>
<evidence type="ECO:0000259" key="1">
    <source>
        <dbReference type="PROSITE" id="PS50887"/>
    </source>
</evidence>
<dbReference type="InterPro" id="IPR043128">
    <property type="entry name" value="Rev_trsase/Diguanyl_cyclase"/>
</dbReference>
<evidence type="ECO:0000313" key="2">
    <source>
        <dbReference type="EMBL" id="CUU53662.1"/>
    </source>
</evidence>
<accession>A0A0S4QEH6</accession>
<dbReference type="InterPro" id="IPR000160">
    <property type="entry name" value="GGDEF_dom"/>
</dbReference>